<dbReference type="PANTHER" id="PTHR30399:SF1">
    <property type="entry name" value="UTP PYROPHOSPHATASE"/>
    <property type="match status" value="1"/>
</dbReference>
<gene>
    <name evidence="2" type="ORF">D1224_00455</name>
</gene>
<dbReference type="Proteomes" id="UP000265431">
    <property type="component" value="Unassembled WGS sequence"/>
</dbReference>
<accession>A0A399R7V1</accession>
<comment type="caution">
    <text evidence="2">The sequence shown here is derived from an EMBL/GenBank/DDBJ whole genome shotgun (WGS) entry which is preliminary data.</text>
</comment>
<dbReference type="InterPro" id="IPR002725">
    <property type="entry name" value="YgjP-like_metallopeptidase"/>
</dbReference>
<proteinExistence type="predicted"/>
<protein>
    <submittedName>
        <fullName evidence="2">M48 family peptidase</fullName>
    </submittedName>
</protein>
<evidence type="ECO:0000259" key="1">
    <source>
        <dbReference type="Pfam" id="PF01863"/>
    </source>
</evidence>
<organism evidence="2 3">
    <name type="scientific">Henriciella barbarensis</name>
    <dbReference type="NCBI Taxonomy" id="86342"/>
    <lineage>
        <taxon>Bacteria</taxon>
        <taxon>Pseudomonadati</taxon>
        <taxon>Pseudomonadota</taxon>
        <taxon>Alphaproteobacteria</taxon>
        <taxon>Hyphomonadales</taxon>
        <taxon>Hyphomonadaceae</taxon>
        <taxon>Henriciella</taxon>
    </lineage>
</organism>
<reference evidence="2 3" key="1">
    <citation type="submission" date="2018-08" db="EMBL/GenBank/DDBJ databases">
        <title>Henriciella mobilis sp. nov., isolated from seawater.</title>
        <authorList>
            <person name="Cheng H."/>
            <person name="Wu Y.-H."/>
            <person name="Xu X.-W."/>
            <person name="Guo L.-L."/>
        </authorList>
    </citation>
    <scope>NUCLEOTIDE SEQUENCE [LARGE SCALE GENOMIC DNA]</scope>
    <source>
        <strain evidence="2 3">CCUG66934</strain>
    </source>
</reference>
<name>A0A399R7V1_9PROT</name>
<evidence type="ECO:0000313" key="2">
    <source>
        <dbReference type="EMBL" id="RIJ26125.1"/>
    </source>
</evidence>
<evidence type="ECO:0000313" key="3">
    <source>
        <dbReference type="Proteomes" id="UP000265431"/>
    </source>
</evidence>
<dbReference type="OrthoDB" id="9795402at2"/>
<dbReference type="Gene3D" id="3.30.2010.10">
    <property type="entry name" value="Metalloproteases ('zincins'), catalytic domain"/>
    <property type="match status" value="1"/>
</dbReference>
<dbReference type="Pfam" id="PF01863">
    <property type="entry name" value="YgjP-like"/>
    <property type="match status" value="1"/>
</dbReference>
<feature type="domain" description="YgjP-like metallopeptidase" evidence="1">
    <location>
        <begin position="29"/>
        <end position="234"/>
    </location>
</feature>
<dbReference type="CDD" id="cd07344">
    <property type="entry name" value="M48_yhfN_like"/>
    <property type="match status" value="1"/>
</dbReference>
<keyword evidence="3" id="KW-1185">Reference proteome</keyword>
<dbReference type="RefSeq" id="WP_119377978.1">
    <property type="nucleotide sequence ID" value="NZ_QWGB01000003.1"/>
</dbReference>
<sequence>MASTDASTILEVAGLPIEVVRKPIKNLHIGVYPPEGHVRVAAPGFIAEEAIRLSVLNRLHWIRRMQRDFRQQARETERHYVSGETHYLFGAPLKLQVRPKGRRVNVSQTSPDRLTLEVSNSAMREDRARALQVFYRARLKAYAEPKLEDWAKRLGVEVPRFGIRRMKTMWGSCNPDNGLVWLNLELAKKPKPCIDYVILHEMAHFLSPTHDERFVALLDHHMPNWRQRRAELNALPLAFEDELETHRSA</sequence>
<dbReference type="PANTHER" id="PTHR30399">
    <property type="entry name" value="UNCHARACTERIZED PROTEIN YGJP"/>
    <property type="match status" value="1"/>
</dbReference>
<dbReference type="EMBL" id="QWGB01000003">
    <property type="protein sequence ID" value="RIJ26125.1"/>
    <property type="molecule type" value="Genomic_DNA"/>
</dbReference>
<dbReference type="InterPro" id="IPR053136">
    <property type="entry name" value="UTP_pyrophosphatase-like"/>
</dbReference>
<dbReference type="AlphaFoldDB" id="A0A399R7V1"/>